<evidence type="ECO:0000313" key="15">
    <source>
        <dbReference type="Proteomes" id="UP000501466"/>
    </source>
</evidence>
<dbReference type="CDD" id="cd01087">
    <property type="entry name" value="Prolidase"/>
    <property type="match status" value="1"/>
</dbReference>
<dbReference type="FunFam" id="3.90.230.10:FF:000002">
    <property type="entry name" value="Xaa-Pro aminopeptidase 3"/>
    <property type="match status" value="1"/>
</dbReference>
<sequence>MTLQNSICAARRAKLLGELPINSVVLVHSGEELIRNHDVDYPFRALSDFNYLTGFAEPDSVLVLVKKAEETAVIFCRPKDPEQETWQGRRLGVDKAAATLGVNQAFAIEQLDEQAEIFLENIEHVFFSFSQLAFWQPKLLNWLPKLKSKVRKGIQAPSQLRDLDLILHELRLIKSADELQLLRQAAQISVQGHLSALKMTRPGQFEYQIQASLEHTFKQLGSPRVAFNSIVAGGENACILHYTENDAVLKHGDLILVDAGAEFAGYAGDITTTFPVSGQFSVAQKQLYEIVLAAQQAAIAVIKPGVAYNQIHLAAAKVIIAGLVKLGLLQGEESELLKDESYKRFFMHGTGHWLGRDVHDVGLYKINGDWRDLELGMVVTVEPGIYIPSESEGVDSKYWGIGIRIEDDVWVTDTGCEVLTHGLPRTPEEIEQWMKNNSLH</sequence>
<evidence type="ECO:0000256" key="1">
    <source>
        <dbReference type="ARBA" id="ARBA00001424"/>
    </source>
</evidence>
<dbReference type="InterPro" id="IPR036005">
    <property type="entry name" value="Creatinase/aminopeptidase-like"/>
</dbReference>
<dbReference type="GO" id="GO:0006508">
    <property type="term" value="P:proteolysis"/>
    <property type="evidence" value="ECO:0007669"/>
    <property type="project" value="UniProtKB-KW"/>
</dbReference>
<dbReference type="SUPFAM" id="SSF53092">
    <property type="entry name" value="Creatinase/prolidase N-terminal domain"/>
    <property type="match status" value="1"/>
</dbReference>
<accession>A0A6F8PMZ2</accession>
<reference evidence="15" key="1">
    <citation type="submission" date="2019-11" db="EMBL/GenBank/DDBJ databases">
        <title>Isolation and characterization of two novel species in the genus Thiomicrorhabdus.</title>
        <authorList>
            <person name="Mochizuki J."/>
            <person name="Kojima H."/>
            <person name="Fukui M."/>
        </authorList>
    </citation>
    <scope>NUCLEOTIDE SEQUENCE [LARGE SCALE GENOMIC DNA]</scope>
    <source>
        <strain evidence="15">AkT22</strain>
    </source>
</reference>
<feature type="domain" description="Aminopeptidase P N-terminal" evidence="13">
    <location>
        <begin position="3"/>
        <end position="133"/>
    </location>
</feature>
<evidence type="ECO:0000256" key="7">
    <source>
        <dbReference type="ARBA" id="ARBA00022801"/>
    </source>
</evidence>
<name>A0A6F8PMZ2_9GAMM</name>
<evidence type="ECO:0000256" key="12">
    <source>
        <dbReference type="ARBA" id="ARBA00081411"/>
    </source>
</evidence>
<dbReference type="InterPro" id="IPR000994">
    <property type="entry name" value="Pept_M24"/>
</dbReference>
<keyword evidence="7" id="KW-0378">Hydrolase</keyword>
<dbReference type="RefSeq" id="WP_173291231.1">
    <property type="nucleotide sequence ID" value="NZ_AP021888.1"/>
</dbReference>
<keyword evidence="14" id="KW-0031">Aminopeptidase</keyword>
<dbReference type="PANTHER" id="PTHR43226">
    <property type="entry name" value="XAA-PRO AMINOPEPTIDASE 3"/>
    <property type="match status" value="1"/>
</dbReference>
<comment type="cofactor">
    <cofactor evidence="2">
        <name>Mn(2+)</name>
        <dbReference type="ChEBI" id="CHEBI:29035"/>
    </cofactor>
</comment>
<dbReference type="InterPro" id="IPR029149">
    <property type="entry name" value="Creatin/AminoP/Spt16_N"/>
</dbReference>
<organism evidence="14 15">
    <name type="scientific">Thiosulfativibrio zosterae</name>
    <dbReference type="NCBI Taxonomy" id="2675053"/>
    <lineage>
        <taxon>Bacteria</taxon>
        <taxon>Pseudomonadati</taxon>
        <taxon>Pseudomonadota</taxon>
        <taxon>Gammaproteobacteria</taxon>
        <taxon>Thiotrichales</taxon>
        <taxon>Piscirickettsiaceae</taxon>
        <taxon>Thiosulfativibrio</taxon>
    </lineage>
</organism>
<dbReference type="EC" id="3.4.11.9" evidence="4"/>
<comment type="catalytic activity">
    <reaction evidence="1">
        <text>Release of any N-terminal amino acid, including proline, that is linked to proline, even from a dipeptide or tripeptide.</text>
        <dbReference type="EC" id="3.4.11.9"/>
    </reaction>
</comment>
<dbReference type="InterPro" id="IPR007865">
    <property type="entry name" value="Aminopep_P_N"/>
</dbReference>
<keyword evidence="8" id="KW-0482">Metalloprotease</keyword>
<evidence type="ECO:0000256" key="5">
    <source>
        <dbReference type="ARBA" id="ARBA00022670"/>
    </source>
</evidence>
<dbReference type="GO" id="GO:0070006">
    <property type="term" value="F:metalloaminopeptidase activity"/>
    <property type="evidence" value="ECO:0007669"/>
    <property type="project" value="InterPro"/>
</dbReference>
<dbReference type="GO" id="GO:0030145">
    <property type="term" value="F:manganese ion binding"/>
    <property type="evidence" value="ECO:0007669"/>
    <property type="project" value="InterPro"/>
</dbReference>
<dbReference type="PANTHER" id="PTHR43226:SF4">
    <property type="entry name" value="XAA-PRO AMINOPEPTIDASE 3"/>
    <property type="match status" value="1"/>
</dbReference>
<keyword evidence="15" id="KW-1185">Reference proteome</keyword>
<dbReference type="Gene3D" id="3.40.350.10">
    <property type="entry name" value="Creatinase/prolidase N-terminal domain"/>
    <property type="match status" value="1"/>
</dbReference>
<evidence type="ECO:0000256" key="11">
    <source>
        <dbReference type="ARBA" id="ARBA00075356"/>
    </source>
</evidence>
<dbReference type="GO" id="GO:0005829">
    <property type="term" value="C:cytosol"/>
    <property type="evidence" value="ECO:0007669"/>
    <property type="project" value="TreeGrafter"/>
</dbReference>
<dbReference type="SUPFAM" id="SSF55920">
    <property type="entry name" value="Creatinase/aminopeptidase"/>
    <property type="match status" value="1"/>
</dbReference>
<evidence type="ECO:0000256" key="8">
    <source>
        <dbReference type="ARBA" id="ARBA00023049"/>
    </source>
</evidence>
<dbReference type="KEGG" id="tzo:THMIRHAT_11740"/>
<dbReference type="Proteomes" id="UP000501466">
    <property type="component" value="Chromosome"/>
</dbReference>
<evidence type="ECO:0000259" key="13">
    <source>
        <dbReference type="SMART" id="SM01011"/>
    </source>
</evidence>
<evidence type="ECO:0000313" key="14">
    <source>
        <dbReference type="EMBL" id="BBP43428.1"/>
    </source>
</evidence>
<proteinExistence type="inferred from homology"/>
<evidence type="ECO:0000256" key="3">
    <source>
        <dbReference type="ARBA" id="ARBA00008766"/>
    </source>
</evidence>
<evidence type="ECO:0000256" key="6">
    <source>
        <dbReference type="ARBA" id="ARBA00022723"/>
    </source>
</evidence>
<gene>
    <name evidence="14" type="primary">pepP</name>
    <name evidence="14" type="ORF">THMIRHAT_11740</name>
</gene>
<dbReference type="Gene3D" id="3.90.230.10">
    <property type="entry name" value="Creatinase/methionine aminopeptidase superfamily"/>
    <property type="match status" value="1"/>
</dbReference>
<protein>
    <recommendedName>
        <fullName evidence="10">Xaa-Pro aminopeptidase</fullName>
        <ecNumber evidence="4">3.4.11.9</ecNumber>
    </recommendedName>
    <alternativeName>
        <fullName evidence="11">Aminopeptidase P II</fullName>
    </alternativeName>
    <alternativeName>
        <fullName evidence="12">X-Pro aminopeptidase</fullName>
    </alternativeName>
</protein>
<keyword evidence="5" id="KW-0645">Protease</keyword>
<evidence type="ECO:0000256" key="9">
    <source>
        <dbReference type="ARBA" id="ARBA00023211"/>
    </source>
</evidence>
<keyword evidence="6" id="KW-0479">Metal-binding</keyword>
<comment type="similarity">
    <text evidence="3">Belongs to the peptidase M24B family.</text>
</comment>
<evidence type="ECO:0000256" key="10">
    <source>
        <dbReference type="ARBA" id="ARBA00069363"/>
    </source>
</evidence>
<dbReference type="SMART" id="SM01011">
    <property type="entry name" value="AMP_N"/>
    <property type="match status" value="1"/>
</dbReference>
<dbReference type="AlphaFoldDB" id="A0A6F8PMZ2"/>
<evidence type="ECO:0000256" key="4">
    <source>
        <dbReference type="ARBA" id="ARBA00012574"/>
    </source>
</evidence>
<dbReference type="InterPro" id="IPR052433">
    <property type="entry name" value="X-Pro_dipept-like"/>
</dbReference>
<dbReference type="Pfam" id="PF00557">
    <property type="entry name" value="Peptidase_M24"/>
    <property type="match status" value="1"/>
</dbReference>
<keyword evidence="9" id="KW-0464">Manganese</keyword>
<evidence type="ECO:0000256" key="2">
    <source>
        <dbReference type="ARBA" id="ARBA00001936"/>
    </source>
</evidence>
<dbReference type="Pfam" id="PF05195">
    <property type="entry name" value="AMP_N"/>
    <property type="match status" value="1"/>
</dbReference>
<dbReference type="EMBL" id="AP021888">
    <property type="protein sequence ID" value="BBP43428.1"/>
    <property type="molecule type" value="Genomic_DNA"/>
</dbReference>